<comment type="caution">
    <text evidence="2">The sequence shown here is derived from an EMBL/GenBank/DDBJ whole genome shotgun (WGS) entry which is preliminary data.</text>
</comment>
<evidence type="ECO:0000313" key="2">
    <source>
        <dbReference type="EMBL" id="OMO93473.1"/>
    </source>
</evidence>
<dbReference type="InterPro" id="IPR044952">
    <property type="entry name" value="SUV2"/>
</dbReference>
<evidence type="ECO:0000313" key="3">
    <source>
        <dbReference type="Proteomes" id="UP000187203"/>
    </source>
</evidence>
<evidence type="ECO:0000256" key="1">
    <source>
        <dbReference type="SAM" id="MobiDB-lite"/>
    </source>
</evidence>
<organism evidence="2 3">
    <name type="scientific">Corchorus olitorius</name>
    <dbReference type="NCBI Taxonomy" id="93759"/>
    <lineage>
        <taxon>Eukaryota</taxon>
        <taxon>Viridiplantae</taxon>
        <taxon>Streptophyta</taxon>
        <taxon>Embryophyta</taxon>
        <taxon>Tracheophyta</taxon>
        <taxon>Spermatophyta</taxon>
        <taxon>Magnoliopsida</taxon>
        <taxon>eudicotyledons</taxon>
        <taxon>Gunneridae</taxon>
        <taxon>Pentapetalae</taxon>
        <taxon>rosids</taxon>
        <taxon>malvids</taxon>
        <taxon>Malvales</taxon>
        <taxon>Malvaceae</taxon>
        <taxon>Grewioideae</taxon>
        <taxon>Apeibeae</taxon>
        <taxon>Corchorus</taxon>
    </lineage>
</organism>
<sequence length="168" mass="18494">MSEENSEEWDSSILDEISQVEESAKRKKEEEERAVSLSSSNQSNPPSSSCLPPLPPPPPSHHQLLCFPPASRDDFISFSPPRELSQRTTDFTGAVATNGIVVKCANPSTPVRPPRGSDSAKDLEIERLKEHECSKLKNERNKDNQLKFADSGNEVKAANFRGSSTANM</sequence>
<feature type="compositionally biased region" description="Acidic residues" evidence="1">
    <location>
        <begin position="1"/>
        <end position="10"/>
    </location>
</feature>
<dbReference type="PANTHER" id="PTHR35761:SF1">
    <property type="entry name" value="PROTEIN SENSITIVE TO UV 2"/>
    <property type="match status" value="1"/>
</dbReference>
<proteinExistence type="predicted"/>
<protein>
    <submittedName>
        <fullName evidence="2">Uncharacterized protein</fullName>
    </submittedName>
</protein>
<dbReference type="PANTHER" id="PTHR35761">
    <property type="entry name" value="ATR INTERACTING PROTEIN"/>
    <property type="match status" value="1"/>
</dbReference>
<dbReference type="Proteomes" id="UP000187203">
    <property type="component" value="Unassembled WGS sequence"/>
</dbReference>
<name>A0A1R3JF77_9ROSI</name>
<feature type="compositionally biased region" description="Basic and acidic residues" evidence="1">
    <location>
        <begin position="22"/>
        <end position="34"/>
    </location>
</feature>
<dbReference type="GO" id="GO:0006974">
    <property type="term" value="P:DNA damage response"/>
    <property type="evidence" value="ECO:0007669"/>
    <property type="project" value="InterPro"/>
</dbReference>
<feature type="compositionally biased region" description="Low complexity" evidence="1">
    <location>
        <begin position="35"/>
        <end position="51"/>
    </location>
</feature>
<dbReference type="AlphaFoldDB" id="A0A1R3JF77"/>
<gene>
    <name evidence="2" type="ORF">COLO4_16906</name>
</gene>
<dbReference type="OrthoDB" id="645074at2759"/>
<reference evidence="3" key="1">
    <citation type="submission" date="2013-09" db="EMBL/GenBank/DDBJ databases">
        <title>Corchorus olitorius genome sequencing.</title>
        <authorList>
            <person name="Alam M."/>
            <person name="Haque M.S."/>
            <person name="Islam M.S."/>
            <person name="Emdad E.M."/>
            <person name="Islam M.M."/>
            <person name="Ahmed B."/>
            <person name="Halim A."/>
            <person name="Hossen Q.M.M."/>
            <person name="Hossain M.Z."/>
            <person name="Ahmed R."/>
            <person name="Khan M.M."/>
            <person name="Islam R."/>
            <person name="Rashid M.M."/>
            <person name="Khan S.A."/>
            <person name="Rahman M.S."/>
            <person name="Alam M."/>
            <person name="Yahiya A.S."/>
            <person name="Khan M.S."/>
            <person name="Azam M.S."/>
            <person name="Haque T."/>
            <person name="Lashkar M.Z.H."/>
            <person name="Akhand A.I."/>
            <person name="Morshed G."/>
            <person name="Roy S."/>
            <person name="Uddin K.S."/>
            <person name="Rabeya T."/>
            <person name="Hossain A.S."/>
            <person name="Chowdhury A."/>
            <person name="Snigdha A.R."/>
            <person name="Mortoza M.S."/>
            <person name="Matin S.A."/>
            <person name="Hoque S.M.E."/>
            <person name="Islam M.K."/>
            <person name="Roy D.K."/>
            <person name="Haider R."/>
            <person name="Moosa M.M."/>
            <person name="Elias S.M."/>
            <person name="Hasan A.M."/>
            <person name="Jahan S."/>
            <person name="Shafiuddin M."/>
            <person name="Mahmood N."/>
            <person name="Shommy N.S."/>
        </authorList>
    </citation>
    <scope>NUCLEOTIDE SEQUENCE [LARGE SCALE GENOMIC DNA]</scope>
    <source>
        <strain evidence="3">cv. O-4</strain>
    </source>
</reference>
<feature type="region of interest" description="Disordered" evidence="1">
    <location>
        <begin position="1"/>
        <end position="67"/>
    </location>
</feature>
<keyword evidence="3" id="KW-1185">Reference proteome</keyword>
<accession>A0A1R3JF77</accession>
<dbReference type="EMBL" id="AWUE01016262">
    <property type="protein sequence ID" value="OMO93473.1"/>
    <property type="molecule type" value="Genomic_DNA"/>
</dbReference>